<protein>
    <submittedName>
        <fullName evidence="6">3-hydroxyisobutyrate dehydrogenase</fullName>
    </submittedName>
</protein>
<evidence type="ECO:0000259" key="4">
    <source>
        <dbReference type="Pfam" id="PF03446"/>
    </source>
</evidence>
<keyword evidence="2" id="KW-0520">NAD</keyword>
<dbReference type="AlphaFoldDB" id="A0A2T5J3N1"/>
<dbReference type="OrthoDB" id="9786703at2"/>
<dbReference type="Pfam" id="PF03446">
    <property type="entry name" value="NAD_binding_2"/>
    <property type="match status" value="1"/>
</dbReference>
<accession>A0A2T5J3N1</accession>
<dbReference type="InterPro" id="IPR008927">
    <property type="entry name" value="6-PGluconate_DH-like_C_sf"/>
</dbReference>
<dbReference type="PANTHER" id="PTHR43060">
    <property type="entry name" value="3-HYDROXYISOBUTYRATE DEHYDROGENASE-LIKE 1, MITOCHONDRIAL-RELATED"/>
    <property type="match status" value="1"/>
</dbReference>
<gene>
    <name evidence="6" type="ORF">C8N29_101248</name>
</gene>
<evidence type="ECO:0000256" key="3">
    <source>
        <dbReference type="PIRSR" id="PIRSR000103-1"/>
    </source>
</evidence>
<feature type="active site" evidence="3">
    <location>
        <position position="178"/>
    </location>
</feature>
<evidence type="ECO:0000313" key="7">
    <source>
        <dbReference type="Proteomes" id="UP000244223"/>
    </source>
</evidence>
<dbReference type="SUPFAM" id="SSF48179">
    <property type="entry name" value="6-phosphogluconate dehydrogenase C-terminal domain-like"/>
    <property type="match status" value="1"/>
</dbReference>
<dbReference type="GO" id="GO:0050661">
    <property type="term" value="F:NADP binding"/>
    <property type="evidence" value="ECO:0007669"/>
    <property type="project" value="InterPro"/>
</dbReference>
<dbReference type="GO" id="GO:0051287">
    <property type="term" value="F:NAD binding"/>
    <property type="evidence" value="ECO:0007669"/>
    <property type="project" value="InterPro"/>
</dbReference>
<dbReference type="InterPro" id="IPR029154">
    <property type="entry name" value="HIBADH-like_NADP-bd"/>
</dbReference>
<dbReference type="InterPro" id="IPR006115">
    <property type="entry name" value="6PGDH_NADP-bd"/>
</dbReference>
<dbReference type="InterPro" id="IPR013328">
    <property type="entry name" value="6PGD_dom2"/>
</dbReference>
<feature type="domain" description="6-phosphogluconate dehydrogenase NADP-binding" evidence="4">
    <location>
        <begin position="10"/>
        <end position="169"/>
    </location>
</feature>
<dbReference type="EMBL" id="QAON01000001">
    <property type="protein sequence ID" value="PTQ91176.1"/>
    <property type="molecule type" value="Genomic_DNA"/>
</dbReference>
<proteinExistence type="predicted"/>
<keyword evidence="7" id="KW-1185">Reference proteome</keyword>
<feature type="domain" description="3-hydroxyisobutyrate dehydrogenase-like NAD-binding" evidence="5">
    <location>
        <begin position="172"/>
        <end position="292"/>
    </location>
</feature>
<dbReference type="Gene3D" id="1.10.1040.10">
    <property type="entry name" value="N-(1-d-carboxylethyl)-l-norvaline Dehydrogenase, domain 2"/>
    <property type="match status" value="1"/>
</dbReference>
<dbReference type="InterPro" id="IPR015815">
    <property type="entry name" value="HIBADH-related"/>
</dbReference>
<reference evidence="6 7" key="1">
    <citation type="submission" date="2018-04" db="EMBL/GenBank/DDBJ databases">
        <title>Genomic Encyclopedia of Archaeal and Bacterial Type Strains, Phase II (KMG-II): from individual species to whole genera.</title>
        <authorList>
            <person name="Goeker M."/>
        </authorList>
    </citation>
    <scope>NUCLEOTIDE SEQUENCE [LARGE SCALE GENOMIC DNA]</scope>
    <source>
        <strain evidence="6 7">DSM 5822</strain>
    </source>
</reference>
<keyword evidence="1" id="KW-0560">Oxidoreductase</keyword>
<sequence>MGHSKDMAPRIGFVGIGLMGSRMSQRLLQAGYELIIWNRSPDKCQTLVTQGATLAPTLAYVAEHSDIIFLCLADTHAVESVVFDEQGLANALSSGQLIVDFSSITPDATRLFAQRLAAQNIHWLDCPVSGGVMGAEKGTLILMAGGEAAQIERFKPIAQHLGQKLTHMGDAGTGQITKICNQMIVASNAVLIAETVALAAKAGVDARQLAPALAGGFADSLPLQILAPRMATDSFEPVQWKVQTLLKDLDNAVALAKENTSSTPISALASQLLRLHAATGASLEDLSSVVKLFKNADLK</sequence>
<evidence type="ECO:0000256" key="2">
    <source>
        <dbReference type="ARBA" id="ARBA00023027"/>
    </source>
</evidence>
<name>A0A2T5J3N1_9GAMM</name>
<dbReference type="SUPFAM" id="SSF51735">
    <property type="entry name" value="NAD(P)-binding Rossmann-fold domains"/>
    <property type="match status" value="1"/>
</dbReference>
<dbReference type="PIRSF" id="PIRSF000103">
    <property type="entry name" value="HIBADH"/>
    <property type="match status" value="1"/>
</dbReference>
<organism evidence="6 7">
    <name type="scientific">Agitococcus lubricus</name>
    <dbReference type="NCBI Taxonomy" id="1077255"/>
    <lineage>
        <taxon>Bacteria</taxon>
        <taxon>Pseudomonadati</taxon>
        <taxon>Pseudomonadota</taxon>
        <taxon>Gammaproteobacteria</taxon>
        <taxon>Moraxellales</taxon>
        <taxon>Moraxellaceae</taxon>
        <taxon>Agitococcus</taxon>
    </lineage>
</organism>
<dbReference type="PANTHER" id="PTHR43060:SF15">
    <property type="entry name" value="3-HYDROXYISOBUTYRATE DEHYDROGENASE-LIKE 1, MITOCHONDRIAL-RELATED"/>
    <property type="match status" value="1"/>
</dbReference>
<comment type="caution">
    <text evidence="6">The sequence shown here is derived from an EMBL/GenBank/DDBJ whole genome shotgun (WGS) entry which is preliminary data.</text>
</comment>
<evidence type="ECO:0000313" key="6">
    <source>
        <dbReference type="EMBL" id="PTQ91176.1"/>
    </source>
</evidence>
<dbReference type="Proteomes" id="UP000244223">
    <property type="component" value="Unassembled WGS sequence"/>
</dbReference>
<evidence type="ECO:0000259" key="5">
    <source>
        <dbReference type="Pfam" id="PF14833"/>
    </source>
</evidence>
<dbReference type="GO" id="GO:0016491">
    <property type="term" value="F:oxidoreductase activity"/>
    <property type="evidence" value="ECO:0007669"/>
    <property type="project" value="UniProtKB-KW"/>
</dbReference>
<dbReference type="Gene3D" id="3.40.50.720">
    <property type="entry name" value="NAD(P)-binding Rossmann-like Domain"/>
    <property type="match status" value="1"/>
</dbReference>
<evidence type="ECO:0000256" key="1">
    <source>
        <dbReference type="ARBA" id="ARBA00023002"/>
    </source>
</evidence>
<dbReference type="InterPro" id="IPR036291">
    <property type="entry name" value="NAD(P)-bd_dom_sf"/>
</dbReference>
<dbReference type="Pfam" id="PF14833">
    <property type="entry name" value="NAD_binding_11"/>
    <property type="match status" value="1"/>
</dbReference>